<dbReference type="Proteomes" id="UP000229459">
    <property type="component" value="Unassembled WGS sequence"/>
</dbReference>
<sequence>MNKIFIGSNNKGKLKEFADAFSNLKLDITNPNELGIDTEIDETGNTFLQNSLIKARVWVKLSKLPTLVDDSGLCVDYLEGKPGVLSARFIQGSDNDRNLKILELLKGVPLAKRTAHYTCVIAFIDPKTQIETTTTGICEGVILEQPSGKDGFGYDPIFQPLNYSQSFGELPLEIKQQISHRAKALAKMVDYLKKWSH</sequence>
<evidence type="ECO:0000256" key="4">
    <source>
        <dbReference type="ARBA" id="ARBA00022741"/>
    </source>
</evidence>
<dbReference type="HAMAP" id="MF_01405">
    <property type="entry name" value="Non_canon_purine_NTPase"/>
    <property type="match status" value="1"/>
</dbReference>
<feature type="binding site" evidence="10">
    <location>
        <position position="175"/>
    </location>
    <ligand>
        <name>substrate</name>
    </ligand>
</feature>
<evidence type="ECO:0000256" key="9">
    <source>
        <dbReference type="ARBA" id="ARBA00052017"/>
    </source>
</evidence>
<evidence type="ECO:0000256" key="8">
    <source>
        <dbReference type="ARBA" id="ARBA00051875"/>
    </source>
</evidence>
<evidence type="ECO:0000256" key="10">
    <source>
        <dbReference type="HAMAP-Rule" id="MF_01405"/>
    </source>
</evidence>
<dbReference type="Pfam" id="PF01725">
    <property type="entry name" value="Ham1p_like"/>
    <property type="match status" value="1"/>
</dbReference>
<dbReference type="FunFam" id="3.90.950.10:FF:000001">
    <property type="entry name" value="dITP/XTP pyrophosphatase"/>
    <property type="match status" value="1"/>
</dbReference>
<keyword evidence="4 10" id="KW-0547">Nucleotide-binding</keyword>
<dbReference type="GO" id="GO:0036220">
    <property type="term" value="F:ITP diphosphatase activity"/>
    <property type="evidence" value="ECO:0007669"/>
    <property type="project" value="UniProtKB-UniRule"/>
</dbReference>
<dbReference type="Gene3D" id="3.90.950.10">
    <property type="match status" value="1"/>
</dbReference>
<comment type="similarity">
    <text evidence="1 10 11">Belongs to the HAM1 NTPase family.</text>
</comment>
<feature type="binding site" evidence="10">
    <location>
        <position position="41"/>
    </location>
    <ligand>
        <name>Mg(2+)</name>
        <dbReference type="ChEBI" id="CHEBI:18420"/>
    </ligand>
</feature>
<comment type="cofactor">
    <cofactor evidence="10">
        <name>Mg(2+)</name>
        <dbReference type="ChEBI" id="CHEBI:18420"/>
    </cofactor>
    <text evidence="10">Binds 1 Mg(2+) ion per subunit.</text>
</comment>
<evidence type="ECO:0000313" key="13">
    <source>
        <dbReference type="Proteomes" id="UP000229459"/>
    </source>
</evidence>
<dbReference type="CDD" id="cd00515">
    <property type="entry name" value="HAM1"/>
    <property type="match status" value="1"/>
</dbReference>
<feature type="binding site" evidence="10">
    <location>
        <position position="71"/>
    </location>
    <ligand>
        <name>substrate</name>
    </ligand>
</feature>
<dbReference type="PANTHER" id="PTHR11067:SF9">
    <property type="entry name" value="INOSINE TRIPHOSPHATE PYROPHOSPHATASE"/>
    <property type="match status" value="1"/>
</dbReference>
<dbReference type="GO" id="GO:0046872">
    <property type="term" value="F:metal ion binding"/>
    <property type="evidence" value="ECO:0007669"/>
    <property type="project" value="UniProtKB-KW"/>
</dbReference>
<comment type="caution">
    <text evidence="12">The sequence shown here is derived from an EMBL/GenBank/DDBJ whole genome shotgun (WGS) entry which is preliminary data.</text>
</comment>
<reference evidence="12 13" key="1">
    <citation type="submission" date="2017-09" db="EMBL/GenBank/DDBJ databases">
        <title>Depth-based differentiation of microbial function through sediment-hosted aquifers and enrichment of novel symbionts in the deep terrestrial subsurface.</title>
        <authorList>
            <person name="Probst A.J."/>
            <person name="Ladd B."/>
            <person name="Jarett J.K."/>
            <person name="Geller-Mcgrath D.E."/>
            <person name="Sieber C.M."/>
            <person name="Emerson J.B."/>
            <person name="Anantharaman K."/>
            <person name="Thomas B.C."/>
            <person name="Malmstrom R."/>
            <person name="Stieglmeier M."/>
            <person name="Klingl A."/>
            <person name="Woyke T."/>
            <person name="Ryan C.M."/>
            <person name="Banfield J.F."/>
        </authorList>
    </citation>
    <scope>NUCLEOTIDE SEQUENCE [LARGE SCALE GENOMIC DNA]</scope>
    <source>
        <strain evidence="12">CG23_combo_of_CG06-09_8_20_14_all_34_8</strain>
    </source>
</reference>
<feature type="binding site" evidence="10">
    <location>
        <position position="70"/>
    </location>
    <ligand>
        <name>Mg(2+)</name>
        <dbReference type="ChEBI" id="CHEBI:18420"/>
    </ligand>
</feature>
<evidence type="ECO:0000256" key="1">
    <source>
        <dbReference type="ARBA" id="ARBA00008023"/>
    </source>
</evidence>
<evidence type="ECO:0000256" key="5">
    <source>
        <dbReference type="ARBA" id="ARBA00022801"/>
    </source>
</evidence>
<dbReference type="NCBIfam" id="TIGR00042">
    <property type="entry name" value="RdgB/HAM1 family non-canonical purine NTP pyrophosphatase"/>
    <property type="match status" value="1"/>
</dbReference>
<comment type="function">
    <text evidence="10">Pyrophosphatase that catalyzes the hydrolysis of nucleoside triphosphates to their monophosphate derivatives, with a high preference for the non-canonical purine nucleotides XTP (xanthosine triphosphate), dITP (deoxyinosine triphosphate) and ITP. Seems to function as a house-cleaning enzyme that removes non-canonical purine nucleotides from the nucleotide pool, thus preventing their incorporation into DNA/RNA and avoiding chromosomal lesions.</text>
</comment>
<comment type="catalytic activity">
    <reaction evidence="8 10">
        <text>dITP + H2O = dIMP + diphosphate + H(+)</text>
        <dbReference type="Rhea" id="RHEA:28342"/>
        <dbReference type="ChEBI" id="CHEBI:15377"/>
        <dbReference type="ChEBI" id="CHEBI:15378"/>
        <dbReference type="ChEBI" id="CHEBI:33019"/>
        <dbReference type="ChEBI" id="CHEBI:61194"/>
        <dbReference type="ChEBI" id="CHEBI:61382"/>
        <dbReference type="EC" id="3.6.1.66"/>
    </reaction>
</comment>
<feature type="binding site" evidence="10">
    <location>
        <begin position="8"/>
        <end position="13"/>
    </location>
    <ligand>
        <name>substrate</name>
    </ligand>
</feature>
<feature type="active site" description="Proton acceptor" evidence="10">
    <location>
        <position position="70"/>
    </location>
</feature>
<dbReference type="GO" id="GO:0035870">
    <property type="term" value="F:dITP diphosphatase activity"/>
    <property type="evidence" value="ECO:0007669"/>
    <property type="project" value="UniProtKB-UniRule"/>
</dbReference>
<keyword evidence="6 10" id="KW-0460">Magnesium</keyword>
<dbReference type="SUPFAM" id="SSF52972">
    <property type="entry name" value="ITPase-like"/>
    <property type="match status" value="1"/>
</dbReference>
<evidence type="ECO:0000256" key="3">
    <source>
        <dbReference type="ARBA" id="ARBA00022723"/>
    </source>
</evidence>
<keyword evidence="5 10" id="KW-0378">Hydrolase</keyword>
<dbReference type="GO" id="GO:0000166">
    <property type="term" value="F:nucleotide binding"/>
    <property type="evidence" value="ECO:0007669"/>
    <property type="project" value="UniProtKB-KW"/>
</dbReference>
<feature type="binding site" evidence="10">
    <location>
        <begin position="152"/>
        <end position="155"/>
    </location>
    <ligand>
        <name>substrate</name>
    </ligand>
</feature>
<feature type="binding site" evidence="10">
    <location>
        <begin position="180"/>
        <end position="181"/>
    </location>
    <ligand>
        <name>substrate</name>
    </ligand>
</feature>
<evidence type="ECO:0000256" key="2">
    <source>
        <dbReference type="ARBA" id="ARBA00011738"/>
    </source>
</evidence>
<proteinExistence type="inferred from homology"/>
<evidence type="ECO:0000256" key="11">
    <source>
        <dbReference type="RuleBase" id="RU003781"/>
    </source>
</evidence>
<dbReference type="AlphaFoldDB" id="A0A2H0B627"/>
<comment type="catalytic activity">
    <reaction evidence="9 10">
        <text>XTP + H2O = XMP + diphosphate + H(+)</text>
        <dbReference type="Rhea" id="RHEA:28610"/>
        <dbReference type="ChEBI" id="CHEBI:15377"/>
        <dbReference type="ChEBI" id="CHEBI:15378"/>
        <dbReference type="ChEBI" id="CHEBI:33019"/>
        <dbReference type="ChEBI" id="CHEBI:57464"/>
        <dbReference type="ChEBI" id="CHEBI:61314"/>
        <dbReference type="EC" id="3.6.1.66"/>
    </reaction>
</comment>
<dbReference type="EC" id="3.6.1.66" evidence="10"/>
<organism evidence="12 13">
    <name type="scientific">Candidatus Beckwithbacteria bacterium CG23_combo_of_CG06-09_8_20_14_all_34_8</name>
    <dbReference type="NCBI Taxonomy" id="1974497"/>
    <lineage>
        <taxon>Bacteria</taxon>
        <taxon>Candidatus Beckwithiibacteriota</taxon>
    </lineage>
</organism>
<dbReference type="GO" id="GO:0005829">
    <property type="term" value="C:cytosol"/>
    <property type="evidence" value="ECO:0007669"/>
    <property type="project" value="TreeGrafter"/>
</dbReference>
<comment type="subunit">
    <text evidence="2 10">Homodimer.</text>
</comment>
<dbReference type="InterPro" id="IPR020922">
    <property type="entry name" value="dITP/XTP_pyrophosphatase"/>
</dbReference>
<comment type="catalytic activity">
    <reaction evidence="10">
        <text>ITP + H2O = IMP + diphosphate + H(+)</text>
        <dbReference type="Rhea" id="RHEA:29399"/>
        <dbReference type="ChEBI" id="CHEBI:15377"/>
        <dbReference type="ChEBI" id="CHEBI:15378"/>
        <dbReference type="ChEBI" id="CHEBI:33019"/>
        <dbReference type="ChEBI" id="CHEBI:58053"/>
        <dbReference type="ChEBI" id="CHEBI:61402"/>
        <dbReference type="EC" id="3.6.1.66"/>
    </reaction>
</comment>
<name>A0A2H0B627_9BACT</name>
<dbReference type="InterPro" id="IPR002637">
    <property type="entry name" value="RdgB/HAM1"/>
</dbReference>
<protein>
    <recommendedName>
        <fullName evidence="10">dITP/XTP pyrophosphatase</fullName>
        <ecNumber evidence="10">3.6.1.66</ecNumber>
    </recommendedName>
    <alternativeName>
        <fullName evidence="10">Non-canonical purine NTP pyrophosphatase</fullName>
    </alternativeName>
    <alternativeName>
        <fullName evidence="10">Non-standard purine NTP pyrophosphatase</fullName>
    </alternativeName>
    <alternativeName>
        <fullName evidence="10">Nucleoside-triphosphate diphosphatase</fullName>
    </alternativeName>
    <alternativeName>
        <fullName evidence="10">Nucleoside-triphosphate pyrophosphatase</fullName>
        <shortName evidence="10">NTPase</shortName>
    </alternativeName>
</protein>
<evidence type="ECO:0000256" key="7">
    <source>
        <dbReference type="ARBA" id="ARBA00023080"/>
    </source>
</evidence>
<dbReference type="GO" id="GO:0009146">
    <property type="term" value="P:purine nucleoside triphosphate catabolic process"/>
    <property type="evidence" value="ECO:0007669"/>
    <property type="project" value="UniProtKB-UniRule"/>
</dbReference>
<dbReference type="GO" id="GO:0009117">
    <property type="term" value="P:nucleotide metabolic process"/>
    <property type="evidence" value="ECO:0007669"/>
    <property type="project" value="UniProtKB-KW"/>
</dbReference>
<dbReference type="PANTHER" id="PTHR11067">
    <property type="entry name" value="INOSINE TRIPHOSPHATE PYROPHOSPHATASE/HAM1 PROTEIN"/>
    <property type="match status" value="1"/>
</dbReference>
<dbReference type="GO" id="GO:0017111">
    <property type="term" value="F:ribonucleoside triphosphate phosphatase activity"/>
    <property type="evidence" value="ECO:0007669"/>
    <property type="project" value="InterPro"/>
</dbReference>
<evidence type="ECO:0000256" key="6">
    <source>
        <dbReference type="ARBA" id="ARBA00022842"/>
    </source>
</evidence>
<keyword evidence="3 10" id="KW-0479">Metal-binding</keyword>
<gene>
    <name evidence="12" type="primary">rdgB</name>
    <name evidence="12" type="ORF">COX08_02990</name>
</gene>
<keyword evidence="7 10" id="KW-0546">Nucleotide metabolism</keyword>
<dbReference type="GO" id="GO:0036222">
    <property type="term" value="F:XTP diphosphatase activity"/>
    <property type="evidence" value="ECO:0007669"/>
    <property type="project" value="UniProtKB-UniRule"/>
</dbReference>
<dbReference type="EMBL" id="PCSR01000071">
    <property type="protein sequence ID" value="PIP53074.1"/>
    <property type="molecule type" value="Genomic_DNA"/>
</dbReference>
<accession>A0A2H0B627</accession>
<dbReference type="InterPro" id="IPR029001">
    <property type="entry name" value="ITPase-like_fam"/>
</dbReference>
<evidence type="ECO:0000313" key="12">
    <source>
        <dbReference type="EMBL" id="PIP53074.1"/>
    </source>
</evidence>